<protein>
    <submittedName>
        <fullName evidence="3">NBS-LRR resistance-like protein RGC110</fullName>
    </submittedName>
</protein>
<dbReference type="Gene3D" id="3.40.50.300">
    <property type="entry name" value="P-loop containing nucleotide triphosphate hydrolases"/>
    <property type="match status" value="1"/>
</dbReference>
<keyword evidence="1" id="KW-0433">Leucine-rich repeat</keyword>
<feature type="domain" description="NB-ARC" evidence="2">
    <location>
        <begin position="1"/>
        <end position="149"/>
    </location>
</feature>
<dbReference type="SUPFAM" id="SSF52540">
    <property type="entry name" value="P-loop containing nucleoside triphosphate hydrolases"/>
    <property type="match status" value="1"/>
</dbReference>
<feature type="non-terminal residue" evidence="3">
    <location>
        <position position="1"/>
    </location>
</feature>
<dbReference type="InterPro" id="IPR002182">
    <property type="entry name" value="NB-ARC"/>
</dbReference>
<organism evidence="3">
    <name type="scientific">Helianthus argophyllus</name>
    <dbReference type="NCBI Taxonomy" id="73275"/>
    <lineage>
        <taxon>Eukaryota</taxon>
        <taxon>Viridiplantae</taxon>
        <taxon>Streptophyta</taxon>
        <taxon>Embryophyta</taxon>
        <taxon>Tracheophyta</taxon>
        <taxon>Spermatophyta</taxon>
        <taxon>Magnoliopsida</taxon>
        <taxon>eudicotyledons</taxon>
        <taxon>Gunneridae</taxon>
        <taxon>Pentapetalae</taxon>
        <taxon>asterids</taxon>
        <taxon>campanulids</taxon>
        <taxon>Asterales</taxon>
        <taxon>Asteraceae</taxon>
        <taxon>Asteroideae</taxon>
        <taxon>Heliantheae alliance</taxon>
        <taxon>Heliantheae</taxon>
        <taxon>Helianthus</taxon>
    </lineage>
</organism>
<dbReference type="GO" id="GO:0006952">
    <property type="term" value="P:defense response"/>
    <property type="evidence" value="ECO:0007669"/>
    <property type="project" value="InterPro"/>
</dbReference>
<dbReference type="InterPro" id="IPR027417">
    <property type="entry name" value="P-loop_NTPase"/>
</dbReference>
<reference evidence="3" key="1">
    <citation type="submission" date="2007-04" db="EMBL/GenBank/DDBJ databases">
        <authorList>
            <person name="Radwan O.E."/>
            <person name="Gandhi S."/>
            <person name="Heesacker A.F."/>
            <person name="Whitaker B."/>
            <person name="Plocik A.M."/>
            <person name="Kesseli R.V."/>
            <person name="Michelmore R.W."/>
            <person name="Knapp S.J."/>
        </authorList>
    </citation>
    <scope>NUCLEOTIDE SEQUENCE</scope>
    <source>
        <strain evidence="3">ARG-1807</strain>
    </source>
</reference>
<dbReference type="InterPro" id="IPR044974">
    <property type="entry name" value="Disease_R_plants"/>
</dbReference>
<proteinExistence type="predicted"/>
<evidence type="ECO:0000313" key="3">
    <source>
        <dbReference type="EMBL" id="ABQ57538.1"/>
    </source>
</evidence>
<evidence type="ECO:0000259" key="2">
    <source>
        <dbReference type="Pfam" id="PF00931"/>
    </source>
</evidence>
<dbReference type="GO" id="GO:0043531">
    <property type="term" value="F:ADP binding"/>
    <property type="evidence" value="ECO:0007669"/>
    <property type="project" value="InterPro"/>
</dbReference>
<dbReference type="Gene3D" id="1.10.8.430">
    <property type="entry name" value="Helical domain of apoptotic protease-activating factors"/>
    <property type="match status" value="1"/>
</dbReference>
<dbReference type="AlphaFoldDB" id="A5JQL1"/>
<dbReference type="PANTHER" id="PTHR11017:SF573">
    <property type="entry name" value="ADP-RIBOSYL CYCLASE_CYCLIC ADP-RIBOSE HYDROLASE"/>
    <property type="match status" value="1"/>
</dbReference>
<feature type="non-terminal residue" evidence="3">
    <location>
        <position position="173"/>
    </location>
</feature>
<dbReference type="EMBL" id="EF559389">
    <property type="protein sequence ID" value="ABQ57538.1"/>
    <property type="molecule type" value="Genomic_DNA"/>
</dbReference>
<name>A5JQL1_9ASTR</name>
<dbReference type="PANTHER" id="PTHR11017">
    <property type="entry name" value="LEUCINE-RICH REPEAT-CONTAINING PROTEIN"/>
    <property type="match status" value="1"/>
</dbReference>
<dbReference type="PRINTS" id="PR00364">
    <property type="entry name" value="DISEASERSIST"/>
</dbReference>
<dbReference type="Pfam" id="PF00931">
    <property type="entry name" value="NB-ARC"/>
    <property type="match status" value="1"/>
</dbReference>
<dbReference type="InterPro" id="IPR042197">
    <property type="entry name" value="Apaf_helical"/>
</dbReference>
<sequence>GGVGKTTLAKTVYKDIKRKFEKSSLIENIKDISKQNDSTHLCELQQKLLDDILMEKNTRVQSVIDGQTLLGTKLRGFKVMIVLDDVNHVDQLTYLAGGLEWFGPGSRIIVTTTNRDLLNYYKMNEIYFCEEMKEDEALSLFCQSAFKQSSPTHGYERLSNDIVKLAGGLPLAL</sequence>
<reference evidence="3" key="2">
    <citation type="journal article" date="2008" name="Mol. Genet. Genomics">
        <title>Genetic diversity and genomic distribution of homologs encoding NBS-LRR disease resistance proteins in sunflower.</title>
        <authorList>
            <person name="Radwan O."/>
            <person name="Gandhi S."/>
            <person name="Heesacker A."/>
            <person name="Whitaker B."/>
            <person name="Taylor C."/>
            <person name="Plocik A."/>
            <person name="Kesseli R."/>
            <person name="Kozik A."/>
            <person name="Michelmore R.W."/>
            <person name="Knapp S.J."/>
        </authorList>
    </citation>
    <scope>NUCLEOTIDE SEQUENCE</scope>
    <source>
        <strain evidence="3">ARG-1807</strain>
    </source>
</reference>
<accession>A5JQL1</accession>
<evidence type="ECO:0000256" key="1">
    <source>
        <dbReference type="ARBA" id="ARBA00022614"/>
    </source>
</evidence>